<accession>A0AAE1G871</accession>
<reference evidence="6" key="1">
    <citation type="submission" date="2023-10" db="EMBL/GenBank/DDBJ databases">
        <title>Genome assemblies of two species of porcelain crab, Petrolisthes cinctipes and Petrolisthes manimaculis (Anomura: Porcellanidae).</title>
        <authorList>
            <person name="Angst P."/>
        </authorList>
    </citation>
    <scope>NUCLEOTIDE SEQUENCE</scope>
    <source>
        <strain evidence="6">PB745_01</strain>
        <tissue evidence="6">Gill</tissue>
    </source>
</reference>
<evidence type="ECO:0000256" key="5">
    <source>
        <dbReference type="SAM" id="MobiDB-lite"/>
    </source>
</evidence>
<proteinExistence type="predicted"/>
<keyword evidence="3" id="KW-0378">Hydrolase</keyword>
<dbReference type="PANTHER" id="PTHR47526">
    <property type="entry name" value="ATP-DEPENDENT DNA HELICASE"/>
    <property type="match status" value="1"/>
</dbReference>
<evidence type="ECO:0000313" key="6">
    <source>
        <dbReference type="EMBL" id="KAK3887074.1"/>
    </source>
</evidence>
<keyword evidence="1" id="KW-0540">Nuclease</keyword>
<organism evidence="6 7">
    <name type="scientific">Petrolisthes cinctipes</name>
    <name type="common">Flat porcelain crab</name>
    <dbReference type="NCBI Taxonomy" id="88211"/>
    <lineage>
        <taxon>Eukaryota</taxon>
        <taxon>Metazoa</taxon>
        <taxon>Ecdysozoa</taxon>
        <taxon>Arthropoda</taxon>
        <taxon>Crustacea</taxon>
        <taxon>Multicrustacea</taxon>
        <taxon>Malacostraca</taxon>
        <taxon>Eumalacostraca</taxon>
        <taxon>Eucarida</taxon>
        <taxon>Decapoda</taxon>
        <taxon>Pleocyemata</taxon>
        <taxon>Anomura</taxon>
        <taxon>Galatheoidea</taxon>
        <taxon>Porcellanidae</taxon>
        <taxon>Petrolisthes</taxon>
    </lineage>
</organism>
<evidence type="ECO:0000256" key="4">
    <source>
        <dbReference type="ARBA" id="ARBA00022839"/>
    </source>
</evidence>
<dbReference type="GO" id="GO:0004519">
    <property type="term" value="F:endonuclease activity"/>
    <property type="evidence" value="ECO:0007669"/>
    <property type="project" value="UniProtKB-KW"/>
</dbReference>
<feature type="region of interest" description="Disordered" evidence="5">
    <location>
        <begin position="59"/>
        <end position="90"/>
    </location>
</feature>
<dbReference type="InterPro" id="IPR034720">
    <property type="entry name" value="Viral_alk_exo"/>
</dbReference>
<evidence type="ECO:0000256" key="1">
    <source>
        <dbReference type="ARBA" id="ARBA00022722"/>
    </source>
</evidence>
<sequence length="229" mass="25801">MVARSGTCSHVAAVLFYIEAAVRIRGQKTVTQEKAYWLLPRALGKLQYEEVSNTDFTSSARKKKQFDDSLGSTSQEASGKKQRSYSDMEPSEEEVYELMKSFSESGTRSVMLSIKAPFNRSFIPTAVRLENDLPAPLTKLKNDKDVGSDIEPLTKSVQQVKVAITEEQVSLVESVTRQQSKSKMWFEYRAGRITSSNMKKDQGCLLFYLSNPRKLQHITSGTIIEPEKL</sequence>
<dbReference type="Proteomes" id="UP001286313">
    <property type="component" value="Unassembled WGS sequence"/>
</dbReference>
<evidence type="ECO:0000256" key="3">
    <source>
        <dbReference type="ARBA" id="ARBA00022801"/>
    </source>
</evidence>
<gene>
    <name evidence="6" type="ORF">Pcinc_008839</name>
</gene>
<keyword evidence="2" id="KW-0255">Endonuclease</keyword>
<dbReference type="EMBL" id="JAWQEG010000653">
    <property type="protein sequence ID" value="KAK3887074.1"/>
    <property type="molecule type" value="Genomic_DNA"/>
</dbReference>
<keyword evidence="7" id="KW-1185">Reference proteome</keyword>
<evidence type="ECO:0000313" key="7">
    <source>
        <dbReference type="Proteomes" id="UP001286313"/>
    </source>
</evidence>
<comment type="caution">
    <text evidence="6">The sequence shown here is derived from an EMBL/GenBank/DDBJ whole genome shotgun (WGS) entry which is preliminary data.</text>
</comment>
<dbReference type="AlphaFoldDB" id="A0AAE1G871"/>
<dbReference type="PANTHER" id="PTHR47526:SF4">
    <property type="entry name" value="SWIM-TYPE DOMAIN-CONTAINING PROTEIN"/>
    <property type="match status" value="1"/>
</dbReference>
<keyword evidence="4" id="KW-0269">Exonuclease</keyword>
<name>A0AAE1G871_PETCI</name>
<protein>
    <submittedName>
        <fullName evidence="6">Uncharacterized protein</fullName>
    </submittedName>
</protein>
<dbReference type="Pfam" id="PF01771">
    <property type="entry name" value="Viral_alk_exo"/>
    <property type="match status" value="1"/>
</dbReference>
<dbReference type="GO" id="GO:0004527">
    <property type="term" value="F:exonuclease activity"/>
    <property type="evidence" value="ECO:0007669"/>
    <property type="project" value="UniProtKB-KW"/>
</dbReference>
<evidence type="ECO:0000256" key="2">
    <source>
        <dbReference type="ARBA" id="ARBA00022759"/>
    </source>
</evidence>